<gene>
    <name evidence="2" type="ORF">H072_4592</name>
</gene>
<dbReference type="EMBL" id="AQGS01000239">
    <property type="protein sequence ID" value="EPS41452.1"/>
    <property type="molecule type" value="Genomic_DNA"/>
</dbReference>
<protein>
    <submittedName>
        <fullName evidence="2">Uncharacterized protein</fullName>
    </submittedName>
</protein>
<sequence length="198" mass="22258">MARARDYETAEEEDARTPSEFIEAQVPENINPLTIPNERDEYLFTKWLMERPVHIYRGYQYEAHASYREDNNSKHPPEIMYWHEGLNFGNSEWEEWVEGQPGFEPIATFRKMGRPKLGGDNDDENSGDDDDDAPGEAAKEDEDANDAEGESAPATEESTSSTDGPRGVKRPRESSDLADLLVPRDDDDAMADAPGTSS</sequence>
<keyword evidence="3" id="KW-1185">Reference proteome</keyword>
<reference evidence="3" key="2">
    <citation type="submission" date="2013-04" db="EMBL/GenBank/DDBJ databases">
        <title>Genomic mechanisms accounting for the adaptation to parasitism in nematode-trapping fungi.</title>
        <authorList>
            <person name="Ahren D.G."/>
        </authorList>
    </citation>
    <scope>NUCLEOTIDE SEQUENCE [LARGE SCALE GENOMIC DNA]</scope>
    <source>
        <strain evidence="3">CBS 200.50</strain>
    </source>
</reference>
<evidence type="ECO:0000313" key="2">
    <source>
        <dbReference type="EMBL" id="EPS41452.1"/>
    </source>
</evidence>
<name>S8C1J2_DACHA</name>
<dbReference type="AlphaFoldDB" id="S8C1J2"/>
<reference evidence="2 3" key="1">
    <citation type="journal article" date="2013" name="PLoS Genet.">
        <title>Genomic mechanisms accounting for the adaptation to parasitism in nematode-trapping fungi.</title>
        <authorList>
            <person name="Meerupati T."/>
            <person name="Andersson K.M."/>
            <person name="Friman E."/>
            <person name="Kumar D."/>
            <person name="Tunlid A."/>
            <person name="Ahren D."/>
        </authorList>
    </citation>
    <scope>NUCLEOTIDE SEQUENCE [LARGE SCALE GENOMIC DNA]</scope>
    <source>
        <strain evidence="2 3">CBS 200.50</strain>
    </source>
</reference>
<comment type="caution">
    <text evidence="2">The sequence shown here is derived from an EMBL/GenBank/DDBJ whole genome shotgun (WGS) entry which is preliminary data.</text>
</comment>
<feature type="compositionally biased region" description="Low complexity" evidence="1">
    <location>
        <begin position="150"/>
        <end position="162"/>
    </location>
</feature>
<dbReference type="Proteomes" id="UP000015100">
    <property type="component" value="Unassembled WGS sequence"/>
</dbReference>
<feature type="compositionally biased region" description="Acidic residues" evidence="1">
    <location>
        <begin position="120"/>
        <end position="149"/>
    </location>
</feature>
<evidence type="ECO:0000313" key="3">
    <source>
        <dbReference type="Proteomes" id="UP000015100"/>
    </source>
</evidence>
<organism evidence="2 3">
    <name type="scientific">Dactylellina haptotyla (strain CBS 200.50)</name>
    <name type="common">Nematode-trapping fungus</name>
    <name type="synonym">Monacrosporium haptotylum</name>
    <dbReference type="NCBI Taxonomy" id="1284197"/>
    <lineage>
        <taxon>Eukaryota</taxon>
        <taxon>Fungi</taxon>
        <taxon>Dikarya</taxon>
        <taxon>Ascomycota</taxon>
        <taxon>Pezizomycotina</taxon>
        <taxon>Orbiliomycetes</taxon>
        <taxon>Orbiliales</taxon>
        <taxon>Orbiliaceae</taxon>
        <taxon>Dactylellina</taxon>
    </lineage>
</organism>
<evidence type="ECO:0000256" key="1">
    <source>
        <dbReference type="SAM" id="MobiDB-lite"/>
    </source>
</evidence>
<feature type="region of interest" description="Disordered" evidence="1">
    <location>
        <begin position="111"/>
        <end position="198"/>
    </location>
</feature>
<accession>S8C1J2</accession>
<proteinExistence type="predicted"/>
<dbReference type="STRING" id="1284197.S8C1J2"/>
<dbReference type="HOGENOM" id="CLU_1378070_0_0_1"/>